<dbReference type="SUPFAM" id="SSF102405">
    <property type="entry name" value="MCP/YpsA-like"/>
    <property type="match status" value="1"/>
</dbReference>
<dbReference type="PANTHER" id="PTHR43022">
    <property type="entry name" value="PROTEIN SMF"/>
    <property type="match status" value="1"/>
</dbReference>
<dbReference type="AlphaFoldDB" id="A0A1F6D208"/>
<name>A0A1F6D208_HANXR</name>
<feature type="domain" description="Smf/DprA SLOG" evidence="2">
    <location>
        <begin position="80"/>
        <end position="259"/>
    </location>
</feature>
<evidence type="ECO:0000259" key="2">
    <source>
        <dbReference type="Pfam" id="PF02481"/>
    </source>
</evidence>
<dbReference type="SUPFAM" id="SSF47781">
    <property type="entry name" value="RuvA domain 2-like"/>
    <property type="match status" value="1"/>
</dbReference>
<dbReference type="Pfam" id="PF02481">
    <property type="entry name" value="DNA_processg_A"/>
    <property type="match status" value="1"/>
</dbReference>
<protein>
    <recommendedName>
        <fullName evidence="2">Smf/DprA SLOG domain-containing protein</fullName>
    </recommendedName>
</protein>
<dbReference type="Proteomes" id="UP000178606">
    <property type="component" value="Unassembled WGS sequence"/>
</dbReference>
<dbReference type="EMBL" id="MFKF01000083">
    <property type="protein sequence ID" value="OGG55350.1"/>
    <property type="molecule type" value="Genomic_DNA"/>
</dbReference>
<dbReference type="PANTHER" id="PTHR43022:SF1">
    <property type="entry name" value="PROTEIN SMF"/>
    <property type="match status" value="1"/>
</dbReference>
<dbReference type="Gene3D" id="3.40.50.450">
    <property type="match status" value="1"/>
</dbReference>
<dbReference type="InterPro" id="IPR010994">
    <property type="entry name" value="RuvA_2-like"/>
</dbReference>
<dbReference type="GO" id="GO:0009294">
    <property type="term" value="P:DNA-mediated transformation"/>
    <property type="evidence" value="ECO:0007669"/>
    <property type="project" value="InterPro"/>
</dbReference>
<proteinExistence type="inferred from homology"/>
<dbReference type="InterPro" id="IPR057666">
    <property type="entry name" value="DrpA_SLOG"/>
</dbReference>
<evidence type="ECO:0000313" key="4">
    <source>
        <dbReference type="Proteomes" id="UP000178606"/>
    </source>
</evidence>
<gene>
    <name evidence="3" type="ORF">A3F84_21730</name>
</gene>
<evidence type="ECO:0000256" key="1">
    <source>
        <dbReference type="ARBA" id="ARBA00006525"/>
    </source>
</evidence>
<accession>A0A1F6D208</accession>
<dbReference type="InterPro" id="IPR003488">
    <property type="entry name" value="DprA"/>
</dbReference>
<sequence length="294" mass="29971">MNDPACVLALREDAGLGPLTFYRLLRRFGTAEAVLSASAGDLQEVSGVSPDRARKIVESSDAIPAVRARISSIARSGIALITAFDPAYPARLRRLPDAPPVLYVRGDLVLGDRPCVAVVGAHRASQAGIAAAAAWGQALARRGGVVVSGLAAGIDAAGHRGALQAGGLTVAVVGSGLDRIGPRENLPLAARIAGAGALLSEYPPSTPASVGRLLARNRIVVGLSDLVLVVEARINASGAMDAAARSRRAGIPVCALRDAGAFPANERLLSLGAHPVPPAPDPDALTPLLPRFCA</sequence>
<comment type="caution">
    <text evidence="3">The sequence shown here is derived from an EMBL/GenBank/DDBJ whole genome shotgun (WGS) entry which is preliminary data.</text>
</comment>
<reference evidence="3 4" key="1">
    <citation type="journal article" date="2016" name="Nat. Commun.">
        <title>Thousands of microbial genomes shed light on interconnected biogeochemical processes in an aquifer system.</title>
        <authorList>
            <person name="Anantharaman K."/>
            <person name="Brown C.T."/>
            <person name="Hug L.A."/>
            <person name="Sharon I."/>
            <person name="Castelle C.J."/>
            <person name="Probst A.J."/>
            <person name="Thomas B.C."/>
            <person name="Singh A."/>
            <person name="Wilkins M.J."/>
            <person name="Karaoz U."/>
            <person name="Brodie E.L."/>
            <person name="Williams K.H."/>
            <person name="Hubbard S.S."/>
            <person name="Banfield J.F."/>
        </authorList>
    </citation>
    <scope>NUCLEOTIDE SEQUENCE [LARGE SCALE GENOMIC DNA]</scope>
    <source>
        <strain evidence="4">RIFCSPLOWO2_12_FULL_64_10</strain>
    </source>
</reference>
<organism evidence="3 4">
    <name type="scientific">Handelsmanbacteria sp. (strain RIFCSPLOWO2_12_FULL_64_10)</name>
    <dbReference type="NCBI Taxonomy" id="1817868"/>
    <lineage>
        <taxon>Bacteria</taxon>
        <taxon>Candidatus Handelsmaniibacteriota</taxon>
    </lineage>
</organism>
<evidence type="ECO:0000313" key="3">
    <source>
        <dbReference type="EMBL" id="OGG55350.1"/>
    </source>
</evidence>
<dbReference type="Pfam" id="PF14520">
    <property type="entry name" value="HHH_5"/>
    <property type="match status" value="1"/>
</dbReference>
<comment type="similarity">
    <text evidence="1">Belongs to the DprA/Smf family.</text>
</comment>